<keyword evidence="2" id="KW-1185">Reference proteome</keyword>
<dbReference type="GO" id="GO:0016787">
    <property type="term" value="F:hydrolase activity"/>
    <property type="evidence" value="ECO:0007669"/>
    <property type="project" value="UniProtKB-KW"/>
</dbReference>
<comment type="caution">
    <text evidence="1">The sequence shown here is derived from an EMBL/GenBank/DDBJ whole genome shotgun (WGS) entry which is preliminary data.</text>
</comment>
<dbReference type="SUPFAM" id="SSF51445">
    <property type="entry name" value="(Trans)glycosidases"/>
    <property type="match status" value="1"/>
</dbReference>
<dbReference type="Gene3D" id="3.20.20.80">
    <property type="entry name" value="Glycosidases"/>
    <property type="match status" value="1"/>
</dbReference>
<dbReference type="EMBL" id="JANFNG010000002">
    <property type="protein sequence ID" value="MCQ4079854.1"/>
    <property type="molecule type" value="Genomic_DNA"/>
</dbReference>
<accession>A0ABT1PQB1</accession>
<evidence type="ECO:0000313" key="2">
    <source>
        <dbReference type="Proteomes" id="UP001057702"/>
    </source>
</evidence>
<sequence length="427" mass="46727">MTAHDSTSRATPTPRFGVNYTPTTGWFHHWLDFDLDAVRADLDSIAALGLDHIRVFPLWPLFQPNRTLIRPGAVEQLVQLVDAAGERGLDVNVDGLQGHLSSFDFQPSWTVTWHRRNIFTDPDVVAAQEEYLRTLAAALADRPNFLGMTIGNEINQFSSGPHPDPDRITPGQAAAWLRRVLDACERGAPGGFHLHAEYDAAWYQDDHPFTPAHAACLGAATAVHSWVFNGTAQQYGPRSAATVHHAAYMIELSKAWADDPHRPVWLQEVGAPHPHIATADAARFTDSTVAAALDCPDLWGVTWWCSHDVDRALADFPELEYSLGLLTNDRRVKPAGRSIARIVGAWRDDQHAHHAAPRTTALIVDAGDEDTAPHRSVCGPGGKVFDAFMRLAEAGARPTTVLAARADDRKHLAARGITEVVAPGDVR</sequence>
<reference evidence="1" key="1">
    <citation type="submission" date="2022-06" db="EMBL/GenBank/DDBJ databases">
        <title>Draft genome sequence of Streptomyces sp. RB6PN25 isolated from peat swamp forest in Thailand.</title>
        <authorList>
            <person name="Duangmal K."/>
            <person name="Klaysubun C."/>
        </authorList>
    </citation>
    <scope>NUCLEOTIDE SEQUENCE</scope>
    <source>
        <strain evidence="1">RB6PN25</strain>
    </source>
</reference>
<dbReference type="InterPro" id="IPR017853">
    <property type="entry name" value="GH"/>
</dbReference>
<dbReference type="Proteomes" id="UP001057702">
    <property type="component" value="Unassembled WGS sequence"/>
</dbReference>
<organism evidence="1 2">
    <name type="scientific">Streptomyces humicola</name>
    <dbReference type="NCBI Taxonomy" id="2953240"/>
    <lineage>
        <taxon>Bacteria</taxon>
        <taxon>Bacillati</taxon>
        <taxon>Actinomycetota</taxon>
        <taxon>Actinomycetes</taxon>
        <taxon>Kitasatosporales</taxon>
        <taxon>Streptomycetaceae</taxon>
        <taxon>Streptomyces</taxon>
    </lineage>
</organism>
<protein>
    <submittedName>
        <fullName evidence="1">Glycosyl hydrolase</fullName>
    </submittedName>
</protein>
<proteinExistence type="predicted"/>
<name>A0ABT1PQB1_9ACTN</name>
<keyword evidence="1" id="KW-0378">Hydrolase</keyword>
<gene>
    <name evidence="1" type="ORF">NGB36_04410</name>
</gene>
<evidence type="ECO:0000313" key="1">
    <source>
        <dbReference type="EMBL" id="MCQ4079854.1"/>
    </source>
</evidence>
<dbReference type="RefSeq" id="WP_255918716.1">
    <property type="nucleotide sequence ID" value="NZ_JANFNG010000002.1"/>
</dbReference>